<evidence type="ECO:0000313" key="1">
    <source>
        <dbReference type="EMBL" id="SUA43215.1"/>
    </source>
</evidence>
<dbReference type="Pfam" id="PF13563">
    <property type="entry name" value="2_5_RNA_ligase2"/>
    <property type="match status" value="1"/>
</dbReference>
<dbReference type="GO" id="GO:0016874">
    <property type="term" value="F:ligase activity"/>
    <property type="evidence" value="ECO:0007669"/>
    <property type="project" value="UniProtKB-KW"/>
</dbReference>
<accession>A0A378WRJ1</accession>
<dbReference type="SUPFAM" id="SSF55144">
    <property type="entry name" value="LigT-like"/>
    <property type="match status" value="1"/>
</dbReference>
<dbReference type="Gene3D" id="3.90.1140.10">
    <property type="entry name" value="Cyclic phosphodiesterase"/>
    <property type="match status" value="1"/>
</dbReference>
<evidence type="ECO:0000313" key="2">
    <source>
        <dbReference type="Proteomes" id="UP000255082"/>
    </source>
</evidence>
<sequence length="207" mass="22532">MGCRVTEPTSGPACPANSLIDAPGPALARKLSCTMVQSVELVLDEAAEAEIRRQWRALAEAGMRSPTPEHRPHITVAVAREIWPRLDKTLAALPFEPLPIRLGGLLIFGARHPILVRLVVPTEDLLTMQRRIAAVVDGCPGVPSNMCPDAWTPHVTLARRLKPEHWPAVIDAVAAERDFATTVVGIRRWDGDRRIEWPVAPGGGVHG</sequence>
<gene>
    <name evidence="1" type="ORF">NCTC13184_02578</name>
</gene>
<organism evidence="1 2">
    <name type="scientific">Nocardia africana</name>
    <dbReference type="NCBI Taxonomy" id="134964"/>
    <lineage>
        <taxon>Bacteria</taxon>
        <taxon>Bacillati</taxon>
        <taxon>Actinomycetota</taxon>
        <taxon>Actinomycetes</taxon>
        <taxon>Mycobacteriales</taxon>
        <taxon>Nocardiaceae</taxon>
        <taxon>Nocardia</taxon>
    </lineage>
</organism>
<dbReference type="EMBL" id="UGRU01000001">
    <property type="protein sequence ID" value="SUA43215.1"/>
    <property type="molecule type" value="Genomic_DNA"/>
</dbReference>
<dbReference type="InterPro" id="IPR009097">
    <property type="entry name" value="Cyclic_Pdiesterase"/>
</dbReference>
<reference evidence="1 2" key="1">
    <citation type="submission" date="2018-06" db="EMBL/GenBank/DDBJ databases">
        <authorList>
            <consortium name="Pathogen Informatics"/>
            <person name="Doyle S."/>
        </authorList>
    </citation>
    <scope>NUCLEOTIDE SEQUENCE [LARGE SCALE GENOMIC DNA]</scope>
    <source>
        <strain evidence="1 2">NCTC13184</strain>
    </source>
</reference>
<keyword evidence="1" id="KW-0436">Ligase</keyword>
<dbReference type="AlphaFoldDB" id="A0A378WRJ1"/>
<name>A0A378WRJ1_9NOCA</name>
<dbReference type="RefSeq" id="WP_227995296.1">
    <property type="nucleotide sequence ID" value="NZ_JAJFOE010000001.1"/>
</dbReference>
<protein>
    <submittedName>
        <fullName evidence="1">2',5' RNA ligase family</fullName>
    </submittedName>
</protein>
<proteinExistence type="predicted"/>
<dbReference type="Proteomes" id="UP000255082">
    <property type="component" value="Unassembled WGS sequence"/>
</dbReference>